<dbReference type="PANTHER" id="PTHR43744:SF8">
    <property type="entry name" value="SN-GLYCEROL-3-PHOSPHATE TRANSPORT SYSTEM PERMEASE PROTEIN UGPE"/>
    <property type="match status" value="1"/>
</dbReference>
<evidence type="ECO:0000313" key="8">
    <source>
        <dbReference type="EMBL" id="MBW7461064.1"/>
    </source>
</evidence>
<dbReference type="PANTHER" id="PTHR43744">
    <property type="entry name" value="ABC TRANSPORTER PERMEASE PROTEIN MG189-RELATED-RELATED"/>
    <property type="match status" value="1"/>
</dbReference>
<feature type="non-terminal residue" evidence="8">
    <location>
        <position position="63"/>
    </location>
</feature>
<evidence type="ECO:0000256" key="4">
    <source>
        <dbReference type="ARBA" id="ARBA00022692"/>
    </source>
</evidence>
<evidence type="ECO:0000256" key="7">
    <source>
        <dbReference type="SAM" id="Phobius"/>
    </source>
</evidence>
<organism evidence="8 9">
    <name type="scientific">Paenibacillus sepulcri</name>
    <dbReference type="NCBI Taxonomy" id="359917"/>
    <lineage>
        <taxon>Bacteria</taxon>
        <taxon>Bacillati</taxon>
        <taxon>Bacillota</taxon>
        <taxon>Bacilli</taxon>
        <taxon>Bacillales</taxon>
        <taxon>Paenibacillaceae</taxon>
        <taxon>Paenibacillus</taxon>
    </lineage>
</organism>
<gene>
    <name evidence="8" type="ORF">K0U00_44120</name>
</gene>
<feature type="transmembrane region" description="Helical" evidence="7">
    <location>
        <begin position="12"/>
        <end position="31"/>
    </location>
</feature>
<dbReference type="EMBL" id="JAHZIK010002661">
    <property type="protein sequence ID" value="MBW7461064.1"/>
    <property type="molecule type" value="Genomic_DNA"/>
</dbReference>
<evidence type="ECO:0000256" key="2">
    <source>
        <dbReference type="ARBA" id="ARBA00022448"/>
    </source>
</evidence>
<dbReference type="InterPro" id="IPR035906">
    <property type="entry name" value="MetI-like_sf"/>
</dbReference>
<evidence type="ECO:0000313" key="9">
    <source>
        <dbReference type="Proteomes" id="UP001519887"/>
    </source>
</evidence>
<dbReference type="Proteomes" id="UP001519887">
    <property type="component" value="Unassembled WGS sequence"/>
</dbReference>
<proteinExistence type="predicted"/>
<dbReference type="SUPFAM" id="SSF161098">
    <property type="entry name" value="MetI-like"/>
    <property type="match status" value="1"/>
</dbReference>
<comment type="caution">
    <text evidence="8">The sequence shown here is derived from an EMBL/GenBank/DDBJ whole genome shotgun (WGS) entry which is preliminary data.</text>
</comment>
<accession>A0ABS7CJE3</accession>
<protein>
    <submittedName>
        <fullName evidence="8">Carbohydrate ABC transporter permease</fullName>
    </submittedName>
</protein>
<evidence type="ECO:0000256" key="1">
    <source>
        <dbReference type="ARBA" id="ARBA00004651"/>
    </source>
</evidence>
<dbReference type="Gene3D" id="1.10.3720.10">
    <property type="entry name" value="MetI-like"/>
    <property type="match status" value="1"/>
</dbReference>
<comment type="subcellular location">
    <subcellularLocation>
        <location evidence="1">Cell membrane</location>
        <topology evidence="1">Multi-pass membrane protein</topology>
    </subcellularLocation>
</comment>
<keyword evidence="9" id="KW-1185">Reference proteome</keyword>
<keyword evidence="3" id="KW-1003">Cell membrane</keyword>
<evidence type="ECO:0000256" key="5">
    <source>
        <dbReference type="ARBA" id="ARBA00022989"/>
    </source>
</evidence>
<keyword evidence="2" id="KW-0813">Transport</keyword>
<evidence type="ECO:0000256" key="6">
    <source>
        <dbReference type="ARBA" id="ARBA00023136"/>
    </source>
</evidence>
<name>A0ABS7CJE3_9BACL</name>
<sequence>MTERKTMPALTRHLLLVLVGAVMAFPFYWMVTSGLKTNDEIWQFPPTFWPDAPKWGNFLEAWE</sequence>
<reference evidence="8 9" key="1">
    <citation type="submission" date="2021-07" db="EMBL/GenBank/DDBJ databases">
        <title>Paenibacillus radiodurans sp. nov., isolated from the southeastern edge of Tengger Desert.</title>
        <authorList>
            <person name="Zhang G."/>
        </authorList>
    </citation>
    <scope>NUCLEOTIDE SEQUENCE [LARGE SCALE GENOMIC DNA]</scope>
    <source>
        <strain evidence="8 9">CCM 7311</strain>
    </source>
</reference>
<evidence type="ECO:0000256" key="3">
    <source>
        <dbReference type="ARBA" id="ARBA00022475"/>
    </source>
</evidence>
<keyword evidence="5 7" id="KW-1133">Transmembrane helix</keyword>
<keyword evidence="6 7" id="KW-0472">Membrane</keyword>
<keyword evidence="4 7" id="KW-0812">Transmembrane</keyword>